<dbReference type="Gene3D" id="3.40.50.300">
    <property type="entry name" value="P-loop containing nucleotide triphosphate hydrolases"/>
    <property type="match status" value="1"/>
</dbReference>
<dbReference type="STRING" id="1855283.SAMN05216382_1170"/>
<gene>
    <name evidence="3" type="ORF">SAMN05216382_1170</name>
</gene>
<dbReference type="InterPro" id="IPR027417">
    <property type="entry name" value="P-loop_NTPase"/>
</dbReference>
<dbReference type="InterPro" id="IPR019734">
    <property type="entry name" value="TPR_rpt"/>
</dbReference>
<dbReference type="Pfam" id="PF00515">
    <property type="entry name" value="TPR_1"/>
    <property type="match status" value="1"/>
</dbReference>
<evidence type="ECO:0000313" key="3">
    <source>
        <dbReference type="EMBL" id="SEK94981.1"/>
    </source>
</evidence>
<accession>A0A1H7L7P8</accession>
<dbReference type="Pfam" id="PF13432">
    <property type="entry name" value="TPR_16"/>
    <property type="match status" value="1"/>
</dbReference>
<dbReference type="EMBL" id="FNZZ01000002">
    <property type="protein sequence ID" value="SEK94981.1"/>
    <property type="molecule type" value="Genomic_DNA"/>
</dbReference>
<dbReference type="InterPro" id="IPR011990">
    <property type="entry name" value="TPR-like_helical_dom_sf"/>
</dbReference>
<feature type="repeat" description="TPR" evidence="2">
    <location>
        <begin position="138"/>
        <end position="171"/>
    </location>
</feature>
<dbReference type="GO" id="GO:0008476">
    <property type="term" value="F:protein-tyrosine sulfotransferase activity"/>
    <property type="evidence" value="ECO:0007669"/>
    <property type="project" value="InterPro"/>
</dbReference>
<dbReference type="OrthoDB" id="9800698at2"/>
<evidence type="ECO:0000256" key="2">
    <source>
        <dbReference type="PROSITE-ProRule" id="PRU00339"/>
    </source>
</evidence>
<dbReference type="PROSITE" id="PS50293">
    <property type="entry name" value="TPR_REGION"/>
    <property type="match status" value="1"/>
</dbReference>
<dbReference type="RefSeq" id="WP_093004272.1">
    <property type="nucleotide sequence ID" value="NZ_FNZZ01000002.1"/>
</dbReference>
<dbReference type="Proteomes" id="UP000199214">
    <property type="component" value="Unassembled WGS sequence"/>
</dbReference>
<dbReference type="AlphaFoldDB" id="A0A1H7L7P8"/>
<reference evidence="4" key="1">
    <citation type="submission" date="2016-10" db="EMBL/GenBank/DDBJ databases">
        <authorList>
            <person name="Varghese N."/>
            <person name="Submissions S."/>
        </authorList>
    </citation>
    <scope>NUCLEOTIDE SEQUENCE [LARGE SCALE GENOMIC DNA]</scope>
    <source>
        <strain evidence="4">JS21-1</strain>
    </source>
</reference>
<dbReference type="PANTHER" id="PTHR12788">
    <property type="entry name" value="PROTEIN-TYROSINE SULFOTRANSFERASE 2"/>
    <property type="match status" value="1"/>
</dbReference>
<evidence type="ECO:0000313" key="4">
    <source>
        <dbReference type="Proteomes" id="UP000199214"/>
    </source>
</evidence>
<organism evidence="3 4">
    <name type="scientific">Sphingomonas palmae</name>
    <dbReference type="NCBI Taxonomy" id="1855283"/>
    <lineage>
        <taxon>Bacteria</taxon>
        <taxon>Pseudomonadati</taxon>
        <taxon>Pseudomonadota</taxon>
        <taxon>Alphaproteobacteria</taxon>
        <taxon>Sphingomonadales</taxon>
        <taxon>Sphingomonadaceae</taxon>
        <taxon>Sphingomonas</taxon>
    </lineage>
</organism>
<protein>
    <submittedName>
        <fullName evidence="3">Flp pilus assembly protein TadD, contains TPR repeats</fullName>
    </submittedName>
</protein>
<feature type="repeat" description="TPR" evidence="2">
    <location>
        <begin position="206"/>
        <end position="239"/>
    </location>
</feature>
<dbReference type="InterPro" id="IPR026634">
    <property type="entry name" value="TPST-like"/>
</dbReference>
<dbReference type="PANTHER" id="PTHR12788:SF10">
    <property type="entry name" value="PROTEIN-TYROSINE SULFOTRANSFERASE"/>
    <property type="match status" value="1"/>
</dbReference>
<keyword evidence="2" id="KW-0802">TPR repeat</keyword>
<dbReference type="Gene3D" id="1.25.40.10">
    <property type="entry name" value="Tetratricopeptide repeat domain"/>
    <property type="match status" value="3"/>
</dbReference>
<dbReference type="SMART" id="SM00028">
    <property type="entry name" value="TPR"/>
    <property type="match status" value="3"/>
</dbReference>
<proteinExistence type="predicted"/>
<evidence type="ECO:0000256" key="1">
    <source>
        <dbReference type="ARBA" id="ARBA00022679"/>
    </source>
</evidence>
<sequence>MTSMREQVLTAAAADWRAGDRGGARTRLAAAMEQLPDDAVLPAMAGLLACQSGDPAEGSTLLRRAVALDPADQASRFNLVAALIDTRALEEADEAARLLDEANPRALRVRAYLAAERGRHDEAATRYAAWLRLQPGDAQSWNNIGNSYTALERHDDAIQAFERAVQIAPKEVAPHVNGAKALIAAGRDEHRLSWTRRAAGLLPRDYDIIFHHGLAEANSRNFDRAVETLSRAITVAPERADAYAELGLLYENLNRVDDLDQLVAQARRNSVADEHVALIAAWLYRRRNRLDEAAREADRIGTDVAPARRHHIRADIAERRGKADEAFAEFTLMNQAALAGAGAGEEPDYLTRVRQEGDGRLAATVRDAATSAARTPASPVFIMGFPRSGTTLLDTLLMNDPHFHVMEELPIVGTIEAEARAAGGIDRADPDQLRQRYFDLLAQVAPNDRHVVVVDKFPLHLARAPLLYRMFPDARMIFVERHPFDVVLSCFMANFQLNFAMRHLTSLPEAAALYDAAMTSFANAERQLPLSVHRFRYERLVADPDAELRALMRFLDVPWNDELLDNQASASRRGHIATASYSQVTEPIYTRAIDRWRRYERYFGDAAALLRPWCEKLGYEV</sequence>
<name>A0A1H7L7P8_9SPHN</name>
<keyword evidence="4" id="KW-1185">Reference proteome</keyword>
<dbReference type="PROSITE" id="PS50005">
    <property type="entry name" value="TPR"/>
    <property type="match status" value="2"/>
</dbReference>
<dbReference type="SUPFAM" id="SSF52540">
    <property type="entry name" value="P-loop containing nucleoside triphosphate hydrolases"/>
    <property type="match status" value="1"/>
</dbReference>
<dbReference type="SUPFAM" id="SSF48452">
    <property type="entry name" value="TPR-like"/>
    <property type="match status" value="2"/>
</dbReference>
<keyword evidence="1" id="KW-0808">Transferase</keyword>
<dbReference type="Pfam" id="PF13469">
    <property type="entry name" value="Sulfotransfer_3"/>
    <property type="match status" value="1"/>
</dbReference>